<keyword evidence="3" id="KW-1185">Reference proteome</keyword>
<accession>A0ABS1HPW6</accession>
<keyword evidence="1" id="KW-0732">Signal</keyword>
<reference evidence="2 3" key="1">
    <citation type="submission" date="2021-01" db="EMBL/GenBank/DDBJ databases">
        <title>Carboxyliciviraga sp.nov., isolated from coastal sediments.</title>
        <authorList>
            <person name="Lu D."/>
            <person name="Zhang T."/>
        </authorList>
    </citation>
    <scope>NUCLEOTIDE SEQUENCE [LARGE SCALE GENOMIC DNA]</scope>
    <source>
        <strain evidence="2 3">N1Y132</strain>
    </source>
</reference>
<feature type="chain" id="PRO_5046698717" description="Lipoprotein" evidence="1">
    <location>
        <begin position="22"/>
        <end position="145"/>
    </location>
</feature>
<evidence type="ECO:0000313" key="2">
    <source>
        <dbReference type="EMBL" id="MBK3519199.1"/>
    </source>
</evidence>
<dbReference type="EMBL" id="JAENRR010000057">
    <property type="protein sequence ID" value="MBK3519199.1"/>
    <property type="molecule type" value="Genomic_DNA"/>
</dbReference>
<name>A0ABS1HPW6_9BACT</name>
<sequence>MKTILSIIPLIIALLALPACDKDNDETPQIQCDDTVIASANNYLNAPDDHLNIISVVIIGDCLAINFGSSGCDGSTWDLKLIDAGVISKSLPPQRNLRLSLQNNEVCDAYFTKEVSYNISSLKVSGTKSVRLTIKGWDEPVLYEY</sequence>
<organism evidence="2 3">
    <name type="scientific">Carboxylicivirga marina</name>
    <dbReference type="NCBI Taxonomy" id="2800988"/>
    <lineage>
        <taxon>Bacteria</taxon>
        <taxon>Pseudomonadati</taxon>
        <taxon>Bacteroidota</taxon>
        <taxon>Bacteroidia</taxon>
        <taxon>Marinilabiliales</taxon>
        <taxon>Marinilabiliaceae</taxon>
        <taxon>Carboxylicivirga</taxon>
    </lineage>
</organism>
<dbReference type="Proteomes" id="UP000605676">
    <property type="component" value="Unassembled WGS sequence"/>
</dbReference>
<evidence type="ECO:0000313" key="3">
    <source>
        <dbReference type="Proteomes" id="UP000605676"/>
    </source>
</evidence>
<evidence type="ECO:0000256" key="1">
    <source>
        <dbReference type="SAM" id="SignalP"/>
    </source>
</evidence>
<feature type="signal peptide" evidence="1">
    <location>
        <begin position="1"/>
        <end position="21"/>
    </location>
</feature>
<evidence type="ECO:0008006" key="4">
    <source>
        <dbReference type="Google" id="ProtNLM"/>
    </source>
</evidence>
<dbReference type="RefSeq" id="WP_200466420.1">
    <property type="nucleotide sequence ID" value="NZ_JAENRR010000057.1"/>
</dbReference>
<comment type="caution">
    <text evidence="2">The sequence shown here is derived from an EMBL/GenBank/DDBJ whole genome shotgun (WGS) entry which is preliminary data.</text>
</comment>
<gene>
    <name evidence="2" type="ORF">JIV24_17755</name>
</gene>
<protein>
    <recommendedName>
        <fullName evidence="4">Lipoprotein</fullName>
    </recommendedName>
</protein>
<proteinExistence type="predicted"/>